<protein>
    <submittedName>
        <fullName evidence="1">Uncharacterized protein</fullName>
    </submittedName>
</protein>
<comment type="caution">
    <text evidence="1">The sequence shown here is derived from an EMBL/GenBank/DDBJ whole genome shotgun (WGS) entry which is preliminary data.</text>
</comment>
<name>A0A2S7SSQ5_9BACT</name>
<dbReference type="Proteomes" id="UP000239872">
    <property type="component" value="Unassembled WGS sequence"/>
</dbReference>
<dbReference type="EMBL" id="PPSL01000004">
    <property type="protein sequence ID" value="PQJ09962.1"/>
    <property type="molecule type" value="Genomic_DNA"/>
</dbReference>
<evidence type="ECO:0000313" key="2">
    <source>
        <dbReference type="Proteomes" id="UP000239872"/>
    </source>
</evidence>
<gene>
    <name evidence="1" type="ORF">CJD36_014775</name>
</gene>
<reference evidence="1 2" key="1">
    <citation type="submission" date="2018-01" db="EMBL/GenBank/DDBJ databases">
        <title>A novel member of the phylum Bacteroidetes isolated from glacier ice.</title>
        <authorList>
            <person name="Liu Q."/>
            <person name="Xin Y.-H."/>
        </authorList>
    </citation>
    <scope>NUCLEOTIDE SEQUENCE [LARGE SCALE GENOMIC DNA]</scope>
    <source>
        <strain evidence="1 2">RB1R16</strain>
    </source>
</reference>
<dbReference type="RefSeq" id="WP_105039971.1">
    <property type="nucleotide sequence ID" value="NZ_PPSL01000004.1"/>
</dbReference>
<organism evidence="1 2">
    <name type="scientific">Flavipsychrobacter stenotrophus</name>
    <dbReference type="NCBI Taxonomy" id="2077091"/>
    <lineage>
        <taxon>Bacteria</taxon>
        <taxon>Pseudomonadati</taxon>
        <taxon>Bacteroidota</taxon>
        <taxon>Chitinophagia</taxon>
        <taxon>Chitinophagales</taxon>
        <taxon>Chitinophagaceae</taxon>
        <taxon>Flavipsychrobacter</taxon>
    </lineage>
</organism>
<accession>A0A2S7SSQ5</accession>
<sequence length="151" mass="16863">MARDLKGYKNIEKLVNELIKSPKQVKPIATQSMISDCVQVQPYNYIDGNVQEVIISNVSFIADFSLISIAANKLIIIEDCVFHAAMQLHCLKDARIIIRNCRFRQAPVVKAKRSQVSEMTNIPDTLPLTTNLTPDTSYSSAIALLDTIILN</sequence>
<dbReference type="AlphaFoldDB" id="A0A2S7SSQ5"/>
<keyword evidence="2" id="KW-1185">Reference proteome</keyword>
<evidence type="ECO:0000313" key="1">
    <source>
        <dbReference type="EMBL" id="PQJ09962.1"/>
    </source>
</evidence>
<proteinExistence type="predicted"/>